<dbReference type="SUPFAM" id="SSF55464">
    <property type="entry name" value="Origin of replication-binding domain, RBD-like"/>
    <property type="match status" value="1"/>
</dbReference>
<name>A0A7J5UQB2_9MICO</name>
<dbReference type="Pfam" id="PF08751">
    <property type="entry name" value="TrwC"/>
    <property type="match status" value="1"/>
</dbReference>
<dbReference type="InterPro" id="IPR027417">
    <property type="entry name" value="P-loop_NTPase"/>
</dbReference>
<reference evidence="3 4" key="1">
    <citation type="submission" date="2019-10" db="EMBL/GenBank/DDBJ databases">
        <title>Georgenia wutianyii sp. nov. and Georgenia yuyongxinii sp. nov. isolated from plateau pika (Ochotona curzoniae) in the Qinghai-Tibet plateau of China.</title>
        <authorList>
            <person name="Tian Z."/>
        </authorList>
    </citation>
    <scope>NUCLEOTIDE SEQUENCE [LARGE SCALE GENOMIC DNA]</scope>
    <source>
        <strain evidence="3 4">DSM 21501</strain>
    </source>
</reference>
<organism evidence="3 4">
    <name type="scientific">Georgenia thermotolerans</name>
    <dbReference type="NCBI Taxonomy" id="527326"/>
    <lineage>
        <taxon>Bacteria</taxon>
        <taxon>Bacillati</taxon>
        <taxon>Actinomycetota</taxon>
        <taxon>Actinomycetes</taxon>
        <taxon>Micrococcales</taxon>
        <taxon>Bogoriellaceae</taxon>
        <taxon>Georgenia</taxon>
    </lineage>
</organism>
<accession>A0A7J5UQB2</accession>
<evidence type="ECO:0000256" key="1">
    <source>
        <dbReference type="SAM" id="MobiDB-lite"/>
    </source>
</evidence>
<protein>
    <submittedName>
        <fullName evidence="3">AAA family ATPase</fullName>
    </submittedName>
</protein>
<evidence type="ECO:0000313" key="3">
    <source>
        <dbReference type="EMBL" id="KAE8764602.1"/>
    </source>
</evidence>
<feature type="region of interest" description="Disordered" evidence="1">
    <location>
        <begin position="1125"/>
        <end position="1150"/>
    </location>
</feature>
<gene>
    <name evidence="3" type="ORF">GB883_07995</name>
</gene>
<feature type="domain" description="TrwC relaxase" evidence="2">
    <location>
        <begin position="18"/>
        <end position="310"/>
    </location>
</feature>
<dbReference type="Gene3D" id="3.40.50.300">
    <property type="entry name" value="P-loop containing nucleotide triphosphate hydrolases"/>
    <property type="match status" value="2"/>
</dbReference>
<sequence length="1150" mass="123212">MGVGVRGGVILFRGTGTAARRYLEADRSRADEYYLEAGTARAEFSVVDGAGWAMTNRRLTSVEYAGWVDWVDPVSGEAMGRARQAGGGRQGSPRFAEMVVNTPKSLSIAAALHPDVSAALDAAQRDAVVAIRSWLGQHSVTRVGPRGRQEVVPVERLHTVAISHRTSRAGDPHRHIHLQIGTRVWARGAWRGLDTAALFRQQGAIRALGTAVLAAHPQLAAVLDAHDLTLDPVSGEVAELEPFNAVMSKRAGQVARNLAAFTAQWEAAHPGQEPGPGVSARLQAMAWDHQRPAKKPARLGSEAGWRRELDAAGYTPDLPRVPCRPPRELDELRVQQVANRALDRCAAAASTWTRHTVQGHVTRLITEAGVRATPAALSELITITTRLAVQDCLSVLPPGAAAPDHVAHLTSLRVVAAEVRLRDLLAARAAADPHQASDLAKVANEHGLDAEQARAAAAVASDAALVVVEGAAGAGKTTMLGAAIRAAAGQGRPTRIVTPTKKAAQVAAQELGVPADSVAKLVHANGWRWNADGVWTRLGVGEVDPETGGVYGGPPPAARLRRGERIVVDEAGMLDQDTALALLTVAHEAGARLALVGDRAQLPAVGRGGVLDLAAQLAGTPYDMATVHRFTDPAYADLTVRMRADEHPAELFDRLHALGLVQLHESTDAVHETIAATAQDGAAITTATNEEARELNTHIRELRVRQGLVDDARTTVGSDGLPIGKGDVIQTRRNDSVLRVANRQTWTVTQVESDGAAWVTERVSGSGHRHSRAVRLPAEYVAEHAHLAYAATAYGVQGATVDTSHTVLSDALDAAGVYVGMTRARTQNLLHVVAADLNDARQQFAAALERDRADRGLTEATRAAQAAVNGLISDGKLAWVNTEKTRLREWIETADRQTARWERVAAALARQAAAHHTEYARLNQLVATADAHASEVWYEVATPLIAQATADAIHYQTTQQRMWHANRALQGSVRFGRRVAARTARAANQAHEAAEDVMRRRWGAVPPAMVDTRSCAEAIAGRRADAHPRVIQARQDAAHAHRQLQDLTARHAAARTALWRSIGDAQPPSTVDARALQWRHRADETRRLLAAADALPVTEAAHLLLQNARAFASERMPGATLKARALEAHVPTSPPPTRRRGPRPDLGPRL</sequence>
<dbReference type="Proteomes" id="UP000451860">
    <property type="component" value="Unassembled WGS sequence"/>
</dbReference>
<dbReference type="AlphaFoldDB" id="A0A7J5UQB2"/>
<dbReference type="Pfam" id="PF13604">
    <property type="entry name" value="AAA_30"/>
    <property type="match status" value="1"/>
</dbReference>
<dbReference type="Gene3D" id="2.30.30.940">
    <property type="match status" value="1"/>
</dbReference>
<dbReference type="NCBIfam" id="NF041492">
    <property type="entry name" value="MobF"/>
    <property type="match status" value="1"/>
</dbReference>
<dbReference type="OrthoDB" id="4524286at2"/>
<comment type="caution">
    <text evidence="3">The sequence shown here is derived from an EMBL/GenBank/DDBJ whole genome shotgun (WGS) entry which is preliminary data.</text>
</comment>
<proteinExistence type="predicted"/>
<dbReference type="InterPro" id="IPR014862">
    <property type="entry name" value="TrwC"/>
</dbReference>
<dbReference type="CDD" id="cd18809">
    <property type="entry name" value="SF1_C_RecD"/>
    <property type="match status" value="1"/>
</dbReference>
<evidence type="ECO:0000313" key="4">
    <source>
        <dbReference type="Proteomes" id="UP000451860"/>
    </source>
</evidence>
<keyword evidence="4" id="KW-1185">Reference proteome</keyword>
<dbReference type="SUPFAM" id="SSF52540">
    <property type="entry name" value="P-loop containing nucleoside triphosphate hydrolases"/>
    <property type="match status" value="2"/>
</dbReference>
<dbReference type="EMBL" id="WHJE01000027">
    <property type="protein sequence ID" value="KAE8764602.1"/>
    <property type="molecule type" value="Genomic_DNA"/>
</dbReference>
<evidence type="ECO:0000259" key="2">
    <source>
        <dbReference type="Pfam" id="PF08751"/>
    </source>
</evidence>